<dbReference type="GO" id="GO:0051536">
    <property type="term" value="F:iron-sulfur cluster binding"/>
    <property type="evidence" value="ECO:0007669"/>
    <property type="project" value="UniProtKB-KW"/>
</dbReference>
<feature type="domain" description="4Fe-4S ferredoxin-type" evidence="11">
    <location>
        <begin position="37"/>
        <end position="66"/>
    </location>
</feature>
<dbReference type="Proteomes" id="UP000544110">
    <property type="component" value="Unassembled WGS sequence"/>
</dbReference>
<name>A0A7Y9UL63_9ACTN</name>
<evidence type="ECO:0000256" key="4">
    <source>
        <dbReference type="ARBA" id="ARBA00022723"/>
    </source>
</evidence>
<evidence type="ECO:0000256" key="1">
    <source>
        <dbReference type="ARBA" id="ARBA00001974"/>
    </source>
</evidence>
<keyword evidence="9" id="KW-0411">Iron-sulfur</keyword>
<keyword evidence="6" id="KW-0521">NADP</keyword>
<dbReference type="AlphaFoldDB" id="A0A7Y9UL63"/>
<dbReference type="GO" id="GO:0004324">
    <property type="term" value="F:ferredoxin-NADP+ reductase activity"/>
    <property type="evidence" value="ECO:0007669"/>
    <property type="project" value="UniProtKB-EC"/>
</dbReference>
<protein>
    <recommendedName>
        <fullName evidence="2">ferredoxin--NADP(+) reductase</fullName>
        <ecNumber evidence="2">1.18.1.2</ecNumber>
    </recommendedName>
</protein>
<dbReference type="SUPFAM" id="SSF54862">
    <property type="entry name" value="4Fe-4S ferredoxins"/>
    <property type="match status" value="1"/>
</dbReference>
<dbReference type="Pfam" id="PF07992">
    <property type="entry name" value="Pyr_redox_2"/>
    <property type="match status" value="1"/>
</dbReference>
<dbReference type="EMBL" id="JACCAC010000001">
    <property type="protein sequence ID" value="NYG56113.1"/>
    <property type="molecule type" value="Genomic_DNA"/>
</dbReference>
<keyword evidence="4" id="KW-0479">Metal-binding</keyword>
<dbReference type="GO" id="GO:0046872">
    <property type="term" value="F:metal ion binding"/>
    <property type="evidence" value="ECO:0007669"/>
    <property type="project" value="UniProtKB-KW"/>
</dbReference>
<dbReference type="SUPFAM" id="SSF51971">
    <property type="entry name" value="Nucleotide-binding domain"/>
    <property type="match status" value="2"/>
</dbReference>
<evidence type="ECO:0000313" key="12">
    <source>
        <dbReference type="EMBL" id="NYG56113.1"/>
    </source>
</evidence>
<dbReference type="InterPro" id="IPR036188">
    <property type="entry name" value="FAD/NAD-bd_sf"/>
</dbReference>
<dbReference type="InterPro" id="IPR017896">
    <property type="entry name" value="4Fe4S_Fe-S-bd"/>
</dbReference>
<comment type="caution">
    <text evidence="12">The sequence shown here is derived from an EMBL/GenBank/DDBJ whole genome shotgun (WGS) entry which is preliminary data.</text>
</comment>
<gene>
    <name evidence="12" type="ORF">BJ989_002417</name>
</gene>
<evidence type="ECO:0000256" key="8">
    <source>
        <dbReference type="ARBA" id="ARBA00023004"/>
    </source>
</evidence>
<evidence type="ECO:0000256" key="5">
    <source>
        <dbReference type="ARBA" id="ARBA00022827"/>
    </source>
</evidence>
<keyword evidence="7 12" id="KW-0560">Oxidoreductase</keyword>
<dbReference type="RefSeq" id="WP_179518438.1">
    <property type="nucleotide sequence ID" value="NZ_JACCAC010000001.1"/>
</dbReference>
<evidence type="ECO:0000259" key="11">
    <source>
        <dbReference type="PROSITE" id="PS51379"/>
    </source>
</evidence>
<dbReference type="Pfam" id="PF00037">
    <property type="entry name" value="Fer4"/>
    <property type="match status" value="1"/>
</dbReference>
<keyword evidence="8" id="KW-0408">Iron</keyword>
<reference evidence="12 13" key="1">
    <citation type="submission" date="2020-07" db="EMBL/GenBank/DDBJ databases">
        <title>Sequencing the genomes of 1000 actinobacteria strains.</title>
        <authorList>
            <person name="Klenk H.-P."/>
        </authorList>
    </citation>
    <scope>NUCLEOTIDE SEQUENCE [LARGE SCALE GENOMIC DNA]</scope>
    <source>
        <strain evidence="12 13">DSM 24552</strain>
    </source>
</reference>
<feature type="domain" description="4Fe-4S ferredoxin-type" evidence="11">
    <location>
        <begin position="1"/>
        <end position="29"/>
    </location>
</feature>
<keyword evidence="5" id="KW-0274">FAD</keyword>
<evidence type="ECO:0000256" key="2">
    <source>
        <dbReference type="ARBA" id="ARBA00013223"/>
    </source>
</evidence>
<dbReference type="PANTHER" id="PTHR48467:SF1">
    <property type="entry name" value="GLUTAMATE SYNTHASE 1 [NADH], CHLOROPLASTIC-LIKE"/>
    <property type="match status" value="1"/>
</dbReference>
<evidence type="ECO:0000256" key="3">
    <source>
        <dbReference type="ARBA" id="ARBA00022630"/>
    </source>
</evidence>
<dbReference type="PRINTS" id="PR00419">
    <property type="entry name" value="ADXRDTASE"/>
</dbReference>
<dbReference type="PROSITE" id="PS00198">
    <property type="entry name" value="4FE4S_FER_1"/>
    <property type="match status" value="1"/>
</dbReference>
<comment type="cofactor">
    <cofactor evidence="1">
        <name>FAD</name>
        <dbReference type="ChEBI" id="CHEBI:57692"/>
    </cofactor>
</comment>
<dbReference type="Gene3D" id="3.30.70.20">
    <property type="match status" value="1"/>
</dbReference>
<evidence type="ECO:0000313" key="13">
    <source>
        <dbReference type="Proteomes" id="UP000544110"/>
    </source>
</evidence>
<keyword evidence="3" id="KW-0285">Flavoprotein</keyword>
<dbReference type="PROSITE" id="PS51379">
    <property type="entry name" value="4FE4S_FER_2"/>
    <property type="match status" value="2"/>
</dbReference>
<dbReference type="InterPro" id="IPR017900">
    <property type="entry name" value="4Fe4S_Fe_S_CS"/>
</dbReference>
<evidence type="ECO:0000256" key="9">
    <source>
        <dbReference type="ARBA" id="ARBA00023014"/>
    </source>
</evidence>
<proteinExistence type="predicted"/>
<dbReference type="PANTHER" id="PTHR48467">
    <property type="entry name" value="GLUTAMATE SYNTHASE 1 [NADH], CHLOROPLASTIC-LIKE"/>
    <property type="match status" value="1"/>
</dbReference>
<dbReference type="InterPro" id="IPR055275">
    <property type="entry name" value="Ferredox_Rdtase"/>
</dbReference>
<dbReference type="EC" id="1.18.1.2" evidence="2"/>
<evidence type="ECO:0000256" key="10">
    <source>
        <dbReference type="ARBA" id="ARBA00047776"/>
    </source>
</evidence>
<organism evidence="12 13">
    <name type="scientific">Nocardioides perillae</name>
    <dbReference type="NCBI Taxonomy" id="1119534"/>
    <lineage>
        <taxon>Bacteria</taxon>
        <taxon>Bacillati</taxon>
        <taxon>Actinomycetota</taxon>
        <taxon>Actinomycetes</taxon>
        <taxon>Propionibacteriales</taxon>
        <taxon>Nocardioidaceae</taxon>
        <taxon>Nocardioides</taxon>
    </lineage>
</organism>
<keyword evidence="13" id="KW-1185">Reference proteome</keyword>
<sequence>MPYVVTQSCCADASCVVACPVNCIHPAPGEPGFAEAEMLYVDPRSCVGCGACTTACPVGAVVPDTALSEAQRPFADLNAAYYDAFPHADRAPLAPVPPQRRLREPRPVRVAVVGAGPAGMYVADDLLRHPEVRVDVLDRLPTPYGLVRAGVAPDHQHTKGAAGLFASVESQPGFDYLLGVEVGRDVAPEELAAHYDAVVTCTGASADRRLGVPGEDLPGSLAATALVGWYNGHPDHQGLDVPLDHARAVVVGNGNVALDVARVLTADPDDLALTDVGDPALAALRGSAVREVVVLGRREPAQAAFTTPELIGLAGLRGVDVVVDAPDLPTGDDPRARVLRELAARPLDPTLPTVVLRFCAQPVRVLGEDRVRGLEVERTRLVVRPDGVARAEPTGATEVLETGLVVRSVGYRGRPVAGLPFDEATGTVPHERGRVRPGQYVAGWAKRGPSGFIGTNKSCAQETVASLLDDLDAGLLQRPAAGAGAAGGGGLAALLRARGTAVVDLAGWRAVDAEERRRGAAQGRPRVKVTDLAELHAIAATARPARPARRGRARLGRYASRREDDVAAVVAR</sequence>
<evidence type="ECO:0000256" key="6">
    <source>
        <dbReference type="ARBA" id="ARBA00022857"/>
    </source>
</evidence>
<dbReference type="Gene3D" id="3.50.50.60">
    <property type="entry name" value="FAD/NAD(P)-binding domain"/>
    <property type="match status" value="1"/>
</dbReference>
<evidence type="ECO:0000256" key="7">
    <source>
        <dbReference type="ARBA" id="ARBA00023002"/>
    </source>
</evidence>
<comment type="catalytic activity">
    <reaction evidence="10">
        <text>2 reduced [2Fe-2S]-[ferredoxin] + NADP(+) + H(+) = 2 oxidized [2Fe-2S]-[ferredoxin] + NADPH</text>
        <dbReference type="Rhea" id="RHEA:20125"/>
        <dbReference type="Rhea" id="RHEA-COMP:10000"/>
        <dbReference type="Rhea" id="RHEA-COMP:10001"/>
        <dbReference type="ChEBI" id="CHEBI:15378"/>
        <dbReference type="ChEBI" id="CHEBI:33737"/>
        <dbReference type="ChEBI" id="CHEBI:33738"/>
        <dbReference type="ChEBI" id="CHEBI:57783"/>
        <dbReference type="ChEBI" id="CHEBI:58349"/>
        <dbReference type="EC" id="1.18.1.2"/>
    </reaction>
</comment>
<dbReference type="Gene3D" id="3.40.50.720">
    <property type="entry name" value="NAD(P)-binding Rossmann-like Domain"/>
    <property type="match status" value="1"/>
</dbReference>
<accession>A0A7Y9UL63</accession>
<dbReference type="InterPro" id="IPR023753">
    <property type="entry name" value="FAD/NAD-binding_dom"/>
</dbReference>